<sequence>TNCSVLLCITVTYLIFIVHPEARVLILGQIELWLLYLLVVFQQLK</sequence>
<accession>A0A8J2JGX9</accession>
<gene>
    <name evidence="1" type="ORF">AFUS01_LOCUS712</name>
</gene>
<feature type="non-terminal residue" evidence="1">
    <location>
        <position position="1"/>
    </location>
</feature>
<dbReference type="Proteomes" id="UP000708208">
    <property type="component" value="Unassembled WGS sequence"/>
</dbReference>
<dbReference type="EMBL" id="CAJVCH010003761">
    <property type="protein sequence ID" value="CAG7650178.1"/>
    <property type="molecule type" value="Genomic_DNA"/>
</dbReference>
<dbReference type="AlphaFoldDB" id="A0A8J2JGX9"/>
<organism evidence="1 2">
    <name type="scientific">Allacma fusca</name>
    <dbReference type="NCBI Taxonomy" id="39272"/>
    <lineage>
        <taxon>Eukaryota</taxon>
        <taxon>Metazoa</taxon>
        <taxon>Ecdysozoa</taxon>
        <taxon>Arthropoda</taxon>
        <taxon>Hexapoda</taxon>
        <taxon>Collembola</taxon>
        <taxon>Symphypleona</taxon>
        <taxon>Sminthuridae</taxon>
        <taxon>Allacma</taxon>
    </lineage>
</organism>
<comment type="caution">
    <text evidence="1">The sequence shown here is derived from an EMBL/GenBank/DDBJ whole genome shotgun (WGS) entry which is preliminary data.</text>
</comment>
<proteinExistence type="predicted"/>
<keyword evidence="2" id="KW-1185">Reference proteome</keyword>
<name>A0A8J2JGX9_9HEXA</name>
<evidence type="ECO:0000313" key="1">
    <source>
        <dbReference type="EMBL" id="CAG7650178.1"/>
    </source>
</evidence>
<evidence type="ECO:0000313" key="2">
    <source>
        <dbReference type="Proteomes" id="UP000708208"/>
    </source>
</evidence>
<reference evidence="1" key="1">
    <citation type="submission" date="2021-06" db="EMBL/GenBank/DDBJ databases">
        <authorList>
            <person name="Hodson N. C."/>
            <person name="Mongue J. A."/>
            <person name="Jaron S. K."/>
        </authorList>
    </citation>
    <scope>NUCLEOTIDE SEQUENCE</scope>
</reference>
<protein>
    <submittedName>
        <fullName evidence="1">Uncharacterized protein</fullName>
    </submittedName>
</protein>